<reference evidence="4 5" key="1">
    <citation type="journal article" date="2020" name="Nature">
        <title>Six reference-quality genomes reveal evolution of bat adaptations.</title>
        <authorList>
            <person name="Jebb D."/>
            <person name="Huang Z."/>
            <person name="Pippel M."/>
            <person name="Hughes G.M."/>
            <person name="Lavrichenko K."/>
            <person name="Devanna P."/>
            <person name="Winkler S."/>
            <person name="Jermiin L.S."/>
            <person name="Skirmuntt E.C."/>
            <person name="Katzourakis A."/>
            <person name="Burkitt-Gray L."/>
            <person name="Ray D.A."/>
            <person name="Sullivan K.A.M."/>
            <person name="Roscito J.G."/>
            <person name="Kirilenko B.M."/>
            <person name="Davalos L.M."/>
            <person name="Corthals A.P."/>
            <person name="Power M.L."/>
            <person name="Jones G."/>
            <person name="Ransome R.D."/>
            <person name="Dechmann D.K.N."/>
            <person name="Locatelli A.G."/>
            <person name="Puechmaille S.J."/>
            <person name="Fedrigo O."/>
            <person name="Jarvis E.D."/>
            <person name="Hiller M."/>
            <person name="Vernes S.C."/>
            <person name="Myers E.W."/>
            <person name="Teeling E.C."/>
        </authorList>
    </citation>
    <scope>NUCLEOTIDE SEQUENCE [LARGE SCALE GENOMIC DNA]</scope>
    <source>
        <strain evidence="4">Bat1K_MPI-CBG_1</strain>
    </source>
</reference>
<dbReference type="PROSITE" id="PS50082">
    <property type="entry name" value="WD_REPEATS_2"/>
    <property type="match status" value="1"/>
</dbReference>
<dbReference type="Pfam" id="PF00400">
    <property type="entry name" value="WD40"/>
    <property type="match status" value="1"/>
</dbReference>
<keyword evidence="2" id="KW-0677">Repeat</keyword>
<protein>
    <submittedName>
        <fullName evidence="4">Cell division cycle 40</fullName>
    </submittedName>
</protein>
<dbReference type="InterPro" id="IPR019775">
    <property type="entry name" value="WD40_repeat_CS"/>
</dbReference>
<dbReference type="InterPro" id="IPR015943">
    <property type="entry name" value="WD40/YVTN_repeat-like_dom_sf"/>
</dbReference>
<dbReference type="PANTHER" id="PTHR43979:SF1">
    <property type="entry name" value="PRE-MRNA-PROCESSING FACTOR 17"/>
    <property type="match status" value="1"/>
</dbReference>
<dbReference type="InterPro" id="IPR001680">
    <property type="entry name" value="WD40_rpt"/>
</dbReference>
<keyword evidence="4" id="KW-0131">Cell cycle</keyword>
<dbReference type="EMBL" id="JABVXQ010000004">
    <property type="protein sequence ID" value="KAF6113100.1"/>
    <property type="molecule type" value="Genomic_DNA"/>
</dbReference>
<evidence type="ECO:0000256" key="3">
    <source>
        <dbReference type="PROSITE-ProRule" id="PRU00221"/>
    </source>
</evidence>
<dbReference type="Gene3D" id="2.130.10.10">
    <property type="entry name" value="YVTN repeat-like/Quinoprotein amine dehydrogenase"/>
    <property type="match status" value="1"/>
</dbReference>
<dbReference type="InterPro" id="IPR032847">
    <property type="entry name" value="PRPF17"/>
</dbReference>
<dbReference type="GO" id="GO:0071013">
    <property type="term" value="C:catalytic step 2 spliceosome"/>
    <property type="evidence" value="ECO:0007669"/>
    <property type="project" value="InterPro"/>
</dbReference>
<dbReference type="PANTHER" id="PTHR43979">
    <property type="entry name" value="PRE-MRNA-PROCESSING FACTOR 17"/>
    <property type="match status" value="1"/>
</dbReference>
<organism evidence="4 5">
    <name type="scientific">Phyllostomus discolor</name>
    <name type="common">pale spear-nosed bat</name>
    <dbReference type="NCBI Taxonomy" id="89673"/>
    <lineage>
        <taxon>Eukaryota</taxon>
        <taxon>Metazoa</taxon>
        <taxon>Chordata</taxon>
        <taxon>Craniata</taxon>
        <taxon>Vertebrata</taxon>
        <taxon>Euteleostomi</taxon>
        <taxon>Mammalia</taxon>
        <taxon>Eutheria</taxon>
        <taxon>Laurasiatheria</taxon>
        <taxon>Chiroptera</taxon>
        <taxon>Yangochiroptera</taxon>
        <taxon>Phyllostomidae</taxon>
        <taxon>Phyllostominae</taxon>
        <taxon>Phyllostomus</taxon>
    </lineage>
</organism>
<evidence type="ECO:0000313" key="4">
    <source>
        <dbReference type="EMBL" id="KAF6113100.1"/>
    </source>
</evidence>
<comment type="caution">
    <text evidence="4">The sequence shown here is derived from an EMBL/GenBank/DDBJ whole genome shotgun (WGS) entry which is preliminary data.</text>
</comment>
<dbReference type="GO" id="GO:0003729">
    <property type="term" value="F:mRNA binding"/>
    <property type="evidence" value="ECO:0007669"/>
    <property type="project" value="TreeGrafter"/>
</dbReference>
<gene>
    <name evidence="4" type="ORF">HJG60_002466</name>
</gene>
<dbReference type="AlphaFoldDB" id="A0A834AIS4"/>
<dbReference type="Proteomes" id="UP000664940">
    <property type="component" value="Unassembled WGS sequence"/>
</dbReference>
<proteinExistence type="predicted"/>
<keyword evidence="4" id="KW-0132">Cell division</keyword>
<dbReference type="SUPFAM" id="SSF50978">
    <property type="entry name" value="WD40 repeat-like"/>
    <property type="match status" value="1"/>
</dbReference>
<evidence type="ECO:0000256" key="1">
    <source>
        <dbReference type="ARBA" id="ARBA00022574"/>
    </source>
</evidence>
<feature type="repeat" description="WD" evidence="3">
    <location>
        <begin position="39"/>
        <end position="73"/>
    </location>
</feature>
<name>A0A834AIS4_9CHIR</name>
<dbReference type="PROSITE" id="PS00678">
    <property type="entry name" value="WD_REPEATS_1"/>
    <property type="match status" value="1"/>
</dbReference>
<evidence type="ECO:0000313" key="5">
    <source>
        <dbReference type="Proteomes" id="UP000664940"/>
    </source>
</evidence>
<keyword evidence="1 3" id="KW-0853">WD repeat</keyword>
<dbReference type="GO" id="GO:0051301">
    <property type="term" value="P:cell division"/>
    <property type="evidence" value="ECO:0007669"/>
    <property type="project" value="UniProtKB-KW"/>
</dbReference>
<accession>A0A834AIS4</accession>
<sequence>MYDYQGRSYLHIPQDVGVNLRSTVPPEKCYLPKKQIHVWSGHTKGVSAVRLFPLSGHLLLSCSMDCKIKLWEVYGDRRCLRTFIGNASFFPYCNCLERLFIIINHNFSALI</sequence>
<dbReference type="SMART" id="SM00320">
    <property type="entry name" value="WD40"/>
    <property type="match status" value="1"/>
</dbReference>
<dbReference type="GO" id="GO:0000398">
    <property type="term" value="P:mRNA splicing, via spliceosome"/>
    <property type="evidence" value="ECO:0007669"/>
    <property type="project" value="InterPro"/>
</dbReference>
<evidence type="ECO:0000256" key="2">
    <source>
        <dbReference type="ARBA" id="ARBA00022737"/>
    </source>
</evidence>
<dbReference type="InterPro" id="IPR036322">
    <property type="entry name" value="WD40_repeat_dom_sf"/>
</dbReference>